<dbReference type="GO" id="GO:0004113">
    <property type="term" value="F:2',3'-cyclic-nucleotide 3'-phosphodiesterase activity"/>
    <property type="evidence" value="ECO:0007669"/>
    <property type="project" value="InterPro"/>
</dbReference>
<feature type="short sequence motif" description="HXTX 1" evidence="2">
    <location>
        <begin position="47"/>
        <end position="50"/>
    </location>
</feature>
<dbReference type="Gene3D" id="3.90.1140.10">
    <property type="entry name" value="Cyclic phosphodiesterase"/>
    <property type="match status" value="1"/>
</dbReference>
<dbReference type="HAMAP" id="MF_01940">
    <property type="entry name" value="RNA_CPDase"/>
    <property type="match status" value="1"/>
</dbReference>
<dbReference type="PANTHER" id="PTHR35561:SF1">
    <property type="entry name" value="RNA 2',3'-CYCLIC PHOSPHODIESTERASE"/>
    <property type="match status" value="1"/>
</dbReference>
<dbReference type="InterPro" id="IPR014051">
    <property type="entry name" value="Phosphoesterase_HXTX"/>
</dbReference>
<proteinExistence type="inferred from homology"/>
<dbReference type="RefSeq" id="WP_274374731.1">
    <property type="nucleotide sequence ID" value="NZ_CP072943.1"/>
</dbReference>
<feature type="active site" description="Proton acceptor" evidence="2">
    <location>
        <position position="136"/>
    </location>
</feature>
<evidence type="ECO:0000259" key="3">
    <source>
        <dbReference type="Pfam" id="PF02834"/>
    </source>
</evidence>
<dbReference type="InterPro" id="IPR009097">
    <property type="entry name" value="Cyclic_Pdiesterase"/>
</dbReference>
<comment type="function">
    <text evidence="2">Hydrolyzes RNA 2',3'-cyclic phosphodiester to an RNA 2'-phosphomonoester.</text>
</comment>
<evidence type="ECO:0000256" key="1">
    <source>
        <dbReference type="ARBA" id="ARBA00022801"/>
    </source>
</evidence>
<evidence type="ECO:0000256" key="2">
    <source>
        <dbReference type="HAMAP-Rule" id="MF_01940"/>
    </source>
</evidence>
<sequence length="206" mass="22845">MNGVDALEDRRRCFLAVAIDEKIKEEIGRAAAVLPRALRPVAVESLHVTLRFYGEITSRERAVIEGYLGESLRRDPLSPFFLRLRGRGLFPSRGAPRVLWIGLSPVADGLIELARRGEGAAVAAGLPPERRPFSPHLTLARFREGQKSDGQEILSLLPDRFWGEWAVKSLSLMSSTLRPQGPLYRPLRVFDLKEVAPGGQESSTHA</sequence>
<evidence type="ECO:0000313" key="5">
    <source>
        <dbReference type="Proteomes" id="UP000671879"/>
    </source>
</evidence>
<dbReference type="NCBIfam" id="TIGR02258">
    <property type="entry name" value="2_5_ligase"/>
    <property type="match status" value="1"/>
</dbReference>
<comment type="similarity">
    <text evidence="2">Belongs to the 2H phosphoesterase superfamily. ThpR family.</text>
</comment>
<dbReference type="AlphaFoldDB" id="A0A9Q7EX83"/>
<dbReference type="KEGG" id="aram:KAR29_06135"/>
<dbReference type="EC" id="3.1.4.58" evidence="2"/>
<feature type="domain" description="Phosphoesterase HXTX" evidence="3">
    <location>
        <begin position="104"/>
        <end position="184"/>
    </location>
</feature>
<accession>A0A9Q7EX83</accession>
<keyword evidence="5" id="KW-1185">Reference proteome</keyword>
<evidence type="ECO:0000313" key="4">
    <source>
        <dbReference type="EMBL" id="QTX33444.1"/>
    </source>
</evidence>
<feature type="domain" description="Phosphoesterase HXTX" evidence="3">
    <location>
        <begin position="18"/>
        <end position="100"/>
    </location>
</feature>
<dbReference type="SUPFAM" id="SSF55144">
    <property type="entry name" value="LigT-like"/>
    <property type="match status" value="1"/>
</dbReference>
<dbReference type="InterPro" id="IPR004175">
    <property type="entry name" value="RNA_CPDase"/>
</dbReference>
<name>A0A9Q7EX83_9BACT</name>
<dbReference type="Proteomes" id="UP000671879">
    <property type="component" value="Chromosome"/>
</dbReference>
<comment type="catalytic activity">
    <reaction evidence="2">
        <text>a 3'-end 2',3'-cyclophospho-ribonucleotide-RNA + H2O = a 3'-end 2'-phospho-ribonucleotide-RNA + H(+)</text>
        <dbReference type="Rhea" id="RHEA:11828"/>
        <dbReference type="Rhea" id="RHEA-COMP:10464"/>
        <dbReference type="Rhea" id="RHEA-COMP:17353"/>
        <dbReference type="ChEBI" id="CHEBI:15377"/>
        <dbReference type="ChEBI" id="CHEBI:15378"/>
        <dbReference type="ChEBI" id="CHEBI:83064"/>
        <dbReference type="ChEBI" id="CHEBI:173113"/>
        <dbReference type="EC" id="3.1.4.58"/>
    </reaction>
</comment>
<dbReference type="GO" id="GO:0008664">
    <property type="term" value="F:RNA 2',3'-cyclic 3'-phosphodiesterase activity"/>
    <property type="evidence" value="ECO:0007669"/>
    <property type="project" value="UniProtKB-EC"/>
</dbReference>
<feature type="active site" description="Proton donor" evidence="2">
    <location>
        <position position="47"/>
    </location>
</feature>
<organism evidence="4 5">
    <name type="scientific">Aminithiophilus ramosus</name>
    <dbReference type="NCBI Taxonomy" id="3029084"/>
    <lineage>
        <taxon>Bacteria</taxon>
        <taxon>Thermotogati</taxon>
        <taxon>Synergistota</taxon>
        <taxon>Synergistia</taxon>
        <taxon>Synergistales</taxon>
        <taxon>Aminithiophilaceae</taxon>
        <taxon>Aminithiophilus</taxon>
    </lineage>
</organism>
<gene>
    <name evidence="4" type="primary">thpR</name>
    <name evidence="4" type="ORF">KAR29_06135</name>
</gene>
<keyword evidence="1 2" id="KW-0378">Hydrolase</keyword>
<dbReference type="Pfam" id="PF02834">
    <property type="entry name" value="LigT_PEase"/>
    <property type="match status" value="2"/>
</dbReference>
<reference evidence="5" key="1">
    <citation type="submission" date="2021-04" db="EMBL/GenBank/DDBJ databases">
        <title>A novel Synergistetes isolate from a pyrite-forming mixed culture.</title>
        <authorList>
            <person name="Bunk B."/>
            <person name="Sproer C."/>
            <person name="Spring S."/>
            <person name="Pester M."/>
        </authorList>
    </citation>
    <scope>NUCLEOTIDE SEQUENCE [LARGE SCALE GENOMIC DNA]</scope>
    <source>
        <strain evidence="5">J.5.4.2-T.3.5.2</strain>
    </source>
</reference>
<dbReference type="PANTHER" id="PTHR35561">
    <property type="entry name" value="RNA 2',3'-CYCLIC PHOSPHODIESTERASE"/>
    <property type="match status" value="1"/>
</dbReference>
<feature type="short sequence motif" description="HXTX 2" evidence="2">
    <location>
        <begin position="136"/>
        <end position="139"/>
    </location>
</feature>
<protein>
    <recommendedName>
        <fullName evidence="2">RNA 2',3'-cyclic phosphodiesterase</fullName>
        <shortName evidence="2">RNA 2',3'-CPDase</shortName>
        <ecNumber evidence="2">3.1.4.58</ecNumber>
    </recommendedName>
</protein>
<dbReference type="EMBL" id="CP072943">
    <property type="protein sequence ID" value="QTX33444.1"/>
    <property type="molecule type" value="Genomic_DNA"/>
</dbReference>